<dbReference type="AlphaFoldDB" id="C6SA65"/>
<organism evidence="1">
    <name type="scientific">Neisseria meningitidis alpha153</name>
    <dbReference type="NCBI Taxonomy" id="663926"/>
    <lineage>
        <taxon>Bacteria</taxon>
        <taxon>Pseudomonadati</taxon>
        <taxon>Pseudomonadota</taxon>
        <taxon>Betaproteobacteria</taxon>
        <taxon>Neisseriales</taxon>
        <taxon>Neisseriaceae</taxon>
        <taxon>Neisseria</taxon>
    </lineage>
</organism>
<protein>
    <submittedName>
        <fullName evidence="1">Uncharacterized protein</fullName>
    </submittedName>
</protein>
<sequence>MWDLLFAYTVNILENSCVKICFLFSDGILC</sequence>
<name>C6SA65_NEIME</name>
<accession>C6SA65</accession>
<evidence type="ECO:0000313" key="1">
    <source>
        <dbReference type="EMBL" id="CBA03651.1"/>
    </source>
</evidence>
<proteinExistence type="predicted"/>
<gene>
    <name evidence="1" type="ORF">NME_0176</name>
</gene>
<dbReference type="EMBL" id="AM889137">
    <property type="protein sequence ID" value="CBA03651.1"/>
    <property type="molecule type" value="Genomic_DNA"/>
</dbReference>
<reference evidence="1" key="1">
    <citation type="journal article" date="2008" name="Proc. Natl. Acad. Sci. U.S.A.">
        <title>Whole-genome comparison of disease and carriage strains provides insights into virulence evolution in Neisseria meningitidis.</title>
        <authorList>
            <person name="Schoen C."/>
            <person name="Blom J."/>
            <person name="Claus H."/>
            <person name="Schramm-Glueck A."/>
            <person name="Brandt P."/>
            <person name="Mueller T."/>
            <person name="Goesmann A."/>
            <person name="Joseph B."/>
            <person name="Konietzny S."/>
            <person name="Kurzai O."/>
            <person name="Schmitt C."/>
            <person name="Friedrich T."/>
            <person name="Linke B."/>
            <person name="Vogel U."/>
            <person name="Frosch M."/>
        </authorList>
    </citation>
    <scope>NUCLEOTIDE SEQUENCE</scope>
    <source>
        <strain evidence="1">Alpha153</strain>
    </source>
</reference>